<dbReference type="AlphaFoldDB" id="A0A376P8C9"/>
<dbReference type="PANTHER" id="PTHR21197:SF0">
    <property type="entry name" value="UDP-GALACTOPYRANOSE MUTASE"/>
    <property type="match status" value="1"/>
</dbReference>
<dbReference type="GO" id="GO:0008767">
    <property type="term" value="F:UDP-galactopyranose mutase activity"/>
    <property type="evidence" value="ECO:0007669"/>
    <property type="project" value="UniProtKB-EC"/>
</dbReference>
<dbReference type="GO" id="GO:0005829">
    <property type="term" value="C:cytosol"/>
    <property type="evidence" value="ECO:0007669"/>
    <property type="project" value="TreeGrafter"/>
</dbReference>
<reference evidence="1 2" key="1">
    <citation type="submission" date="2018-06" db="EMBL/GenBank/DDBJ databases">
        <authorList>
            <consortium name="Pathogen Informatics"/>
            <person name="Doyle S."/>
        </authorList>
    </citation>
    <scope>NUCLEOTIDE SEQUENCE [LARGE SCALE GENOMIC DNA]</scope>
    <source>
        <strain evidence="1 2">NCTC11341</strain>
    </source>
</reference>
<protein>
    <submittedName>
        <fullName evidence="1">UDP-galactopyranose mutase, FAD/NAD(P)-binding</fullName>
        <ecNumber evidence="1">5.4.99.9</ecNumber>
    </submittedName>
</protein>
<dbReference type="EC" id="5.4.99.9" evidence="1"/>
<evidence type="ECO:0000313" key="2">
    <source>
        <dbReference type="Proteomes" id="UP000254428"/>
    </source>
</evidence>
<dbReference type="EMBL" id="UGBT01000002">
    <property type="protein sequence ID" value="STH74649.1"/>
    <property type="molecule type" value="Genomic_DNA"/>
</dbReference>
<gene>
    <name evidence="1" type="primary">glf_1</name>
    <name evidence="1" type="ORF">NCTC11341_06407</name>
</gene>
<organism evidence="1 2">
    <name type="scientific">Escherichia coli</name>
    <dbReference type="NCBI Taxonomy" id="562"/>
    <lineage>
        <taxon>Bacteria</taxon>
        <taxon>Pseudomonadati</taxon>
        <taxon>Pseudomonadota</taxon>
        <taxon>Gammaproteobacteria</taxon>
        <taxon>Enterobacterales</taxon>
        <taxon>Enterobacteriaceae</taxon>
        <taxon>Escherichia</taxon>
    </lineage>
</organism>
<sequence length="100" mass="11376">MNTFNQLWGAITPQHAKEIIKKQSGEISGNKPRNLEEQAISLVGRDIYNCLIKEYTEKQWGRPCTELPSFIINDSLLGLHTIITILMTSIKEYQSVVTIN</sequence>
<name>A0A376P8C9_ECOLX</name>
<evidence type="ECO:0000313" key="1">
    <source>
        <dbReference type="EMBL" id="STH74649.1"/>
    </source>
</evidence>
<dbReference type="PANTHER" id="PTHR21197">
    <property type="entry name" value="UDP-GALACTOPYRANOSE MUTASE"/>
    <property type="match status" value="1"/>
</dbReference>
<dbReference type="GO" id="GO:0050660">
    <property type="term" value="F:flavin adenine dinucleotide binding"/>
    <property type="evidence" value="ECO:0007669"/>
    <property type="project" value="TreeGrafter"/>
</dbReference>
<accession>A0A376P8C9</accession>
<dbReference type="Proteomes" id="UP000254428">
    <property type="component" value="Unassembled WGS sequence"/>
</dbReference>
<keyword evidence="1" id="KW-0413">Isomerase</keyword>
<proteinExistence type="predicted"/>
<dbReference type="InterPro" id="IPR036188">
    <property type="entry name" value="FAD/NAD-bd_sf"/>
</dbReference>
<dbReference type="Gene3D" id="3.50.50.60">
    <property type="entry name" value="FAD/NAD(P)-binding domain"/>
    <property type="match status" value="1"/>
</dbReference>